<keyword evidence="2" id="KW-1185">Reference proteome</keyword>
<sequence>MAFEACLCTATSPHHLVLSSSIARLPRYDRPILLALAFRPSASGLITAPLCNGMPDSQPALHSRALGSLNPGRDLGCLSVWELYPSWKARVRSPTHLLLLPLRSFINYSPVYRRGREGVLMMGLDHSGRA</sequence>
<evidence type="ECO:0000313" key="1">
    <source>
        <dbReference type="EMBL" id="PBK99580.1"/>
    </source>
</evidence>
<dbReference type="InParanoid" id="A0A2H3DZR9"/>
<dbReference type="Proteomes" id="UP000217790">
    <property type="component" value="Unassembled WGS sequence"/>
</dbReference>
<name>A0A2H3DZR9_ARMGA</name>
<gene>
    <name evidence="1" type="ORF">ARMGADRAFT_510104</name>
</gene>
<reference evidence="2" key="1">
    <citation type="journal article" date="2017" name="Nat. Ecol. Evol.">
        <title>Genome expansion and lineage-specific genetic innovations in the forest pathogenic fungi Armillaria.</title>
        <authorList>
            <person name="Sipos G."/>
            <person name="Prasanna A.N."/>
            <person name="Walter M.C."/>
            <person name="O'Connor E."/>
            <person name="Balint B."/>
            <person name="Krizsan K."/>
            <person name="Kiss B."/>
            <person name="Hess J."/>
            <person name="Varga T."/>
            <person name="Slot J."/>
            <person name="Riley R."/>
            <person name="Boka B."/>
            <person name="Rigling D."/>
            <person name="Barry K."/>
            <person name="Lee J."/>
            <person name="Mihaltcheva S."/>
            <person name="LaButti K."/>
            <person name="Lipzen A."/>
            <person name="Waldron R."/>
            <person name="Moloney N.M."/>
            <person name="Sperisen C."/>
            <person name="Kredics L."/>
            <person name="Vagvoelgyi C."/>
            <person name="Patrignani A."/>
            <person name="Fitzpatrick D."/>
            <person name="Nagy I."/>
            <person name="Doyle S."/>
            <person name="Anderson J.B."/>
            <person name="Grigoriev I.V."/>
            <person name="Gueldener U."/>
            <person name="Muensterkoetter M."/>
            <person name="Nagy L.G."/>
        </authorList>
    </citation>
    <scope>NUCLEOTIDE SEQUENCE [LARGE SCALE GENOMIC DNA]</scope>
    <source>
        <strain evidence="2">Ar21-2</strain>
    </source>
</reference>
<protein>
    <submittedName>
        <fullName evidence="1">Uncharacterized protein</fullName>
    </submittedName>
</protein>
<organism evidence="1 2">
    <name type="scientific">Armillaria gallica</name>
    <name type="common">Bulbous honey fungus</name>
    <name type="synonym">Armillaria bulbosa</name>
    <dbReference type="NCBI Taxonomy" id="47427"/>
    <lineage>
        <taxon>Eukaryota</taxon>
        <taxon>Fungi</taxon>
        <taxon>Dikarya</taxon>
        <taxon>Basidiomycota</taxon>
        <taxon>Agaricomycotina</taxon>
        <taxon>Agaricomycetes</taxon>
        <taxon>Agaricomycetidae</taxon>
        <taxon>Agaricales</taxon>
        <taxon>Marasmiineae</taxon>
        <taxon>Physalacriaceae</taxon>
        <taxon>Armillaria</taxon>
    </lineage>
</organism>
<evidence type="ECO:0000313" key="2">
    <source>
        <dbReference type="Proteomes" id="UP000217790"/>
    </source>
</evidence>
<dbReference type="EMBL" id="KZ293647">
    <property type="protein sequence ID" value="PBK99580.1"/>
    <property type="molecule type" value="Genomic_DNA"/>
</dbReference>
<proteinExistence type="predicted"/>
<dbReference type="AlphaFoldDB" id="A0A2H3DZR9"/>
<accession>A0A2H3DZR9</accession>